<feature type="domain" description="CHAD" evidence="2">
    <location>
        <begin position="211"/>
        <end position="486"/>
    </location>
</feature>
<name>A0A0J7XLE1_9SPHN</name>
<dbReference type="PANTHER" id="PTHR39569:SF1">
    <property type="entry name" value="INORGANIC TRIPHOSPHATASE"/>
    <property type="match status" value="1"/>
</dbReference>
<dbReference type="Pfam" id="PF01928">
    <property type="entry name" value="CYTH"/>
    <property type="match status" value="1"/>
</dbReference>
<reference evidence="3 4" key="1">
    <citation type="journal article" date="2015" name="G3 (Bethesda)">
        <title>Insights into Ongoing Evolution of the Hexachlorocyclohexane Catabolic Pathway from Comparative Genomics of Ten Sphingomonadaceae Strains.</title>
        <authorList>
            <person name="Pearce S.L."/>
            <person name="Oakeshott J.G."/>
            <person name="Pandey G."/>
        </authorList>
    </citation>
    <scope>NUCLEOTIDE SEQUENCE [LARGE SCALE GENOMIC DNA]</scope>
    <source>
        <strain evidence="3 4">LL02</strain>
    </source>
</reference>
<dbReference type="InterPro" id="IPR039013">
    <property type="entry name" value="YgiF"/>
</dbReference>
<dbReference type="Gene3D" id="2.40.320.10">
    <property type="entry name" value="Hypothetical Protein Pfu-838710-001"/>
    <property type="match status" value="1"/>
</dbReference>
<dbReference type="PATRIC" id="fig|1114963.3.peg.4102"/>
<dbReference type="CDD" id="cd07756">
    <property type="entry name" value="CYTH-like_Pase_CHAD"/>
    <property type="match status" value="1"/>
</dbReference>
<keyword evidence="4" id="KW-1185">Reference proteome</keyword>
<dbReference type="Proteomes" id="UP000052268">
    <property type="component" value="Unassembled WGS sequence"/>
</dbReference>
<dbReference type="Gene3D" id="1.40.20.10">
    <property type="entry name" value="CHAD domain"/>
    <property type="match status" value="1"/>
</dbReference>
<protein>
    <recommendedName>
        <fullName evidence="5">Ceramide glucosyltransferase</fullName>
    </recommendedName>
</protein>
<dbReference type="InterPro" id="IPR023577">
    <property type="entry name" value="CYTH_domain"/>
</dbReference>
<dbReference type="AlphaFoldDB" id="A0A0J7XLE1"/>
<sequence>MTSDETNEIEVELKLELSPEGADVLEASGLFGGAAERVRQYATYFDTPNHDLARAGLSLRIRRNGERRVQTVKAGAAAAGMFIRPEWEREVADDQPIIDHSTPIPALLGEKIGAIAPVFTVENERRIWNVEGIEVALDQGRIIAGDRESMLQEVELERKSGDPAGLFALARQIDAAAPVHLGVLSKAERGYRLLGPVVSRAKAEPVVLDRAMTAAAACQAIANACLRHFRLNVPLVLDSRDAGALHQARVALRRLRSALAIHRDMLIDGRSAPFNDDLRWLAGELGMARDIDVLIERAGEGTIQARLQFARKEAYDNAAAALQSDRARILLLDVVEWISFGQWLSLKQTVDIREMPARDFAEGALQRFRRKVKKSGRHLEQLDDEARHSVRKAAKKLRYATEFFAGLYDQKREKRRHKRFVSALETLQDRLGVLNDHAGTPELLGRLGLAGEPDAAALVGKGPDPRLLEAAAEDYEALVDAKRFWR</sequence>
<dbReference type="EMBL" id="JACU01000010">
    <property type="protein sequence ID" value="KMS51918.1"/>
    <property type="molecule type" value="Genomic_DNA"/>
</dbReference>
<organism evidence="3 4">
    <name type="scientific">Novosphingobium barchaimii LL02</name>
    <dbReference type="NCBI Taxonomy" id="1114963"/>
    <lineage>
        <taxon>Bacteria</taxon>
        <taxon>Pseudomonadati</taxon>
        <taxon>Pseudomonadota</taxon>
        <taxon>Alphaproteobacteria</taxon>
        <taxon>Sphingomonadales</taxon>
        <taxon>Sphingomonadaceae</taxon>
        <taxon>Novosphingobium</taxon>
    </lineage>
</organism>
<dbReference type="GO" id="GO:0050355">
    <property type="term" value="F:inorganic triphosphate phosphatase activity"/>
    <property type="evidence" value="ECO:0007669"/>
    <property type="project" value="InterPro"/>
</dbReference>
<dbReference type="SMART" id="SM00880">
    <property type="entry name" value="CHAD"/>
    <property type="match status" value="1"/>
</dbReference>
<gene>
    <name evidence="3" type="ORF">V474_02415</name>
</gene>
<dbReference type="InterPro" id="IPR033469">
    <property type="entry name" value="CYTH-like_dom_sf"/>
</dbReference>
<dbReference type="InterPro" id="IPR007899">
    <property type="entry name" value="CHAD_dom"/>
</dbReference>
<dbReference type="SMART" id="SM01118">
    <property type="entry name" value="CYTH"/>
    <property type="match status" value="1"/>
</dbReference>
<evidence type="ECO:0000313" key="4">
    <source>
        <dbReference type="Proteomes" id="UP000052268"/>
    </source>
</evidence>
<dbReference type="SUPFAM" id="SSF55154">
    <property type="entry name" value="CYTH-like phosphatases"/>
    <property type="match status" value="1"/>
</dbReference>
<accession>A0A0J7XLE1</accession>
<dbReference type="Pfam" id="PF05235">
    <property type="entry name" value="CHAD"/>
    <property type="match status" value="1"/>
</dbReference>
<dbReference type="InterPro" id="IPR038186">
    <property type="entry name" value="CHAD_dom_sf"/>
</dbReference>
<evidence type="ECO:0000259" key="1">
    <source>
        <dbReference type="PROSITE" id="PS51707"/>
    </source>
</evidence>
<comment type="caution">
    <text evidence="3">The sequence shown here is derived from an EMBL/GenBank/DDBJ whole genome shotgun (WGS) entry which is preliminary data.</text>
</comment>
<evidence type="ECO:0000259" key="2">
    <source>
        <dbReference type="PROSITE" id="PS51708"/>
    </source>
</evidence>
<proteinExistence type="predicted"/>
<dbReference type="PROSITE" id="PS51708">
    <property type="entry name" value="CHAD"/>
    <property type="match status" value="1"/>
</dbReference>
<feature type="domain" description="CYTH" evidence="1">
    <location>
        <begin position="8"/>
        <end position="197"/>
    </location>
</feature>
<dbReference type="OrthoDB" id="9777271at2"/>
<dbReference type="RefSeq" id="WP_059153082.1">
    <property type="nucleotide sequence ID" value="NZ_KQ130457.1"/>
</dbReference>
<evidence type="ECO:0008006" key="5">
    <source>
        <dbReference type="Google" id="ProtNLM"/>
    </source>
</evidence>
<dbReference type="GO" id="GO:0046872">
    <property type="term" value="F:metal ion binding"/>
    <property type="evidence" value="ECO:0007669"/>
    <property type="project" value="TreeGrafter"/>
</dbReference>
<evidence type="ECO:0000313" key="3">
    <source>
        <dbReference type="EMBL" id="KMS51918.1"/>
    </source>
</evidence>
<dbReference type="PANTHER" id="PTHR39569">
    <property type="entry name" value="INORGANIC TRIPHOSPHATASE"/>
    <property type="match status" value="1"/>
</dbReference>
<dbReference type="PROSITE" id="PS51707">
    <property type="entry name" value="CYTH"/>
    <property type="match status" value="1"/>
</dbReference>